<evidence type="ECO:0008006" key="4">
    <source>
        <dbReference type="Google" id="ProtNLM"/>
    </source>
</evidence>
<comment type="similarity">
    <text evidence="1">Belongs to the HEBP family.</text>
</comment>
<keyword evidence="2" id="KW-0732">Signal</keyword>
<feature type="signal peptide" evidence="2">
    <location>
        <begin position="1"/>
        <end position="26"/>
    </location>
</feature>
<protein>
    <recommendedName>
        <fullName evidence="4">Heme-binding protein 2</fullName>
    </recommendedName>
</protein>
<reference evidence="3" key="1">
    <citation type="journal article" date="2008" name="BMC Genomics">
        <title>A conifer genomics resource of 200,000 spruce (Picea spp.) ESTs and 6,464 high-quality, sequence-finished full-length cDNAs for Sitka spruce (Picea sitchensis).</title>
        <authorList>
            <person name="Ralph S.G."/>
            <person name="Chun H.J."/>
            <person name="Kolosova N."/>
            <person name="Cooper D."/>
            <person name="Oddy C."/>
            <person name="Ritland C.E."/>
            <person name="Kirkpatrick R."/>
            <person name="Moore R."/>
            <person name="Barber S."/>
            <person name="Holt R.A."/>
            <person name="Jones S.J."/>
            <person name="Marra M.A."/>
            <person name="Douglas C.J."/>
            <person name="Ritland K."/>
            <person name="Bohlmann J."/>
        </authorList>
    </citation>
    <scope>NUCLEOTIDE SEQUENCE</scope>
    <source>
        <tissue evidence="3">Bark</tissue>
    </source>
</reference>
<dbReference type="Pfam" id="PF04832">
    <property type="entry name" value="SOUL"/>
    <property type="match status" value="1"/>
</dbReference>
<evidence type="ECO:0000256" key="1">
    <source>
        <dbReference type="ARBA" id="ARBA00009817"/>
    </source>
</evidence>
<dbReference type="PANTHER" id="PTHR11220:SF25">
    <property type="entry name" value="F3F9.4"/>
    <property type="match status" value="1"/>
</dbReference>
<evidence type="ECO:0000256" key="2">
    <source>
        <dbReference type="SAM" id="SignalP"/>
    </source>
</evidence>
<dbReference type="OMA" id="YEIRTYH"/>
<dbReference type="Gene3D" id="3.20.80.10">
    <property type="entry name" value="Regulatory factor, effector binding domain"/>
    <property type="match status" value="1"/>
</dbReference>
<dbReference type="EMBL" id="EF087425">
    <property type="protein sequence ID" value="ABK26668.1"/>
    <property type="molecule type" value="mRNA"/>
</dbReference>
<evidence type="ECO:0000313" key="3">
    <source>
        <dbReference type="EMBL" id="ABK23013.1"/>
    </source>
</evidence>
<proteinExistence type="evidence at transcript level"/>
<dbReference type="InterPro" id="IPR006917">
    <property type="entry name" value="SOUL_heme-bd"/>
</dbReference>
<dbReference type="InterPro" id="IPR011256">
    <property type="entry name" value="Reg_factor_effector_dom_sf"/>
</dbReference>
<accession>A9NQV2</accession>
<dbReference type="AlphaFoldDB" id="A9NQV2"/>
<dbReference type="FunFam" id="3.20.80.10:FF:000002">
    <property type="entry name" value="Heme-binding protein 2"/>
    <property type="match status" value="1"/>
</dbReference>
<feature type="chain" id="PRO_5010821388" description="Heme-binding protein 2" evidence="2">
    <location>
        <begin position="27"/>
        <end position="269"/>
    </location>
</feature>
<sequence>MKLNLAVGLSISLLFFIDHAHQRASAFRVTWPSSRYRETEREQSQAAAMAEVAPSCKSLECPAYESIHRDKDYEIRRYNGTVWMSTVPPIKNISFVGATKTGFLSLFDYIQGQNTEQAKVPMTAPVLTGIFPSRGPFCESSFVVSFYVPEKFQEKPPEAEKSLALKAKKWDIVYAAVRRFGGYVTDSNIGEEAAKLQASLIDTPWADAISKSQQRIAEGHHDREGKDPSLFSVAQYNSPFEFKNRVNEIWMLFQMEKLTHPSHRSISHI</sequence>
<organism evidence="3">
    <name type="scientific">Picea sitchensis</name>
    <name type="common">Sitka spruce</name>
    <name type="synonym">Pinus sitchensis</name>
    <dbReference type="NCBI Taxonomy" id="3332"/>
    <lineage>
        <taxon>Eukaryota</taxon>
        <taxon>Viridiplantae</taxon>
        <taxon>Streptophyta</taxon>
        <taxon>Embryophyta</taxon>
        <taxon>Tracheophyta</taxon>
        <taxon>Spermatophyta</taxon>
        <taxon>Pinopsida</taxon>
        <taxon>Pinidae</taxon>
        <taxon>Conifers I</taxon>
        <taxon>Pinales</taxon>
        <taxon>Pinaceae</taxon>
        <taxon>Picea</taxon>
    </lineage>
</organism>
<dbReference type="EMBL" id="EF083677">
    <property type="protein sequence ID" value="ABK23013.1"/>
    <property type="molecule type" value="mRNA"/>
</dbReference>
<name>A9NQV2_PICSI</name>
<dbReference type="PANTHER" id="PTHR11220">
    <property type="entry name" value="HEME-BINDING PROTEIN-RELATED"/>
    <property type="match status" value="1"/>
</dbReference>
<dbReference type="SUPFAM" id="SSF55136">
    <property type="entry name" value="Probable bacterial effector-binding domain"/>
    <property type="match status" value="1"/>
</dbReference>